<comment type="caution">
    <text evidence="2">Lacks conserved residue(s) required for the propagation of feature annotation.</text>
</comment>
<keyword evidence="1 2" id="KW-1015">Disulfide bond</keyword>
<feature type="disulfide bond" evidence="2">
    <location>
        <begin position="57"/>
        <end position="100"/>
    </location>
</feature>
<dbReference type="OrthoDB" id="9939976at2759"/>
<dbReference type="GO" id="GO:0005886">
    <property type="term" value="C:plasma membrane"/>
    <property type="evidence" value="ECO:0007669"/>
    <property type="project" value="TreeGrafter"/>
</dbReference>
<evidence type="ECO:0000313" key="6">
    <source>
        <dbReference type="Proteomes" id="UP000018936"/>
    </source>
</evidence>
<dbReference type="InterPro" id="IPR035976">
    <property type="entry name" value="Sushi/SCR/CCP_sf"/>
</dbReference>
<dbReference type="InterPro" id="IPR000436">
    <property type="entry name" value="Sushi_SCR_CCP_dom"/>
</dbReference>
<feature type="domain" description="Sushi" evidence="4">
    <location>
        <begin position="55"/>
        <end position="118"/>
    </location>
</feature>
<accession>V8NZD4</accession>
<keyword evidence="3" id="KW-0812">Transmembrane</keyword>
<gene>
    <name evidence="5" type="primary">Susd3</name>
    <name evidence="5" type="ORF">L345_07219</name>
</gene>
<comment type="caution">
    <text evidence="5">The sequence shown here is derived from an EMBL/GenBank/DDBJ whole genome shotgun (WGS) entry which is preliminary data.</text>
</comment>
<feature type="non-terminal residue" evidence="5">
    <location>
        <position position="1"/>
    </location>
</feature>
<dbReference type="CDD" id="cd00033">
    <property type="entry name" value="CCP"/>
    <property type="match status" value="1"/>
</dbReference>
<dbReference type="SUPFAM" id="SSF57535">
    <property type="entry name" value="Complement control module/SCR domain"/>
    <property type="match status" value="1"/>
</dbReference>
<dbReference type="SMART" id="SM00032">
    <property type="entry name" value="CCP"/>
    <property type="match status" value="1"/>
</dbReference>
<dbReference type="AlphaFoldDB" id="V8NZD4"/>
<keyword evidence="3" id="KW-0472">Membrane</keyword>
<dbReference type="InterPro" id="IPR053067">
    <property type="entry name" value="SUSD3"/>
</dbReference>
<evidence type="ECO:0000259" key="4">
    <source>
        <dbReference type="PROSITE" id="PS50923"/>
    </source>
</evidence>
<organism evidence="5 6">
    <name type="scientific">Ophiophagus hannah</name>
    <name type="common">King cobra</name>
    <name type="synonym">Naja hannah</name>
    <dbReference type="NCBI Taxonomy" id="8665"/>
    <lineage>
        <taxon>Eukaryota</taxon>
        <taxon>Metazoa</taxon>
        <taxon>Chordata</taxon>
        <taxon>Craniata</taxon>
        <taxon>Vertebrata</taxon>
        <taxon>Euteleostomi</taxon>
        <taxon>Lepidosauria</taxon>
        <taxon>Squamata</taxon>
        <taxon>Bifurcata</taxon>
        <taxon>Unidentata</taxon>
        <taxon>Episquamata</taxon>
        <taxon>Toxicofera</taxon>
        <taxon>Serpentes</taxon>
        <taxon>Colubroidea</taxon>
        <taxon>Elapidae</taxon>
        <taxon>Elapinae</taxon>
        <taxon>Ophiophagus</taxon>
    </lineage>
</organism>
<proteinExistence type="predicted"/>
<reference evidence="5 6" key="1">
    <citation type="journal article" date="2013" name="Proc. Natl. Acad. Sci. U.S.A.">
        <title>The king cobra genome reveals dynamic gene evolution and adaptation in the snake venom system.</title>
        <authorList>
            <person name="Vonk F.J."/>
            <person name="Casewell N.R."/>
            <person name="Henkel C.V."/>
            <person name="Heimberg A.M."/>
            <person name="Jansen H.J."/>
            <person name="McCleary R.J."/>
            <person name="Kerkkamp H.M."/>
            <person name="Vos R.A."/>
            <person name="Guerreiro I."/>
            <person name="Calvete J.J."/>
            <person name="Wuster W."/>
            <person name="Woods A.E."/>
            <person name="Logan J.M."/>
            <person name="Harrison R.A."/>
            <person name="Castoe T.A."/>
            <person name="de Koning A.P."/>
            <person name="Pollock D.D."/>
            <person name="Yandell M."/>
            <person name="Calderon D."/>
            <person name="Renjifo C."/>
            <person name="Currier R.B."/>
            <person name="Salgado D."/>
            <person name="Pla D."/>
            <person name="Sanz L."/>
            <person name="Hyder A.S."/>
            <person name="Ribeiro J.M."/>
            <person name="Arntzen J.W."/>
            <person name="van den Thillart G.E."/>
            <person name="Boetzer M."/>
            <person name="Pirovano W."/>
            <person name="Dirks R.P."/>
            <person name="Spaink H.P."/>
            <person name="Duboule D."/>
            <person name="McGlinn E."/>
            <person name="Kini R.M."/>
            <person name="Richardson M.K."/>
        </authorList>
    </citation>
    <scope>NUCLEOTIDE SEQUENCE</scope>
    <source>
        <tissue evidence="5">Blood</tissue>
    </source>
</reference>
<keyword evidence="2" id="KW-0768">Sushi</keyword>
<dbReference type="Gene3D" id="2.10.70.10">
    <property type="entry name" value="Complement Module, domain 1"/>
    <property type="match status" value="1"/>
</dbReference>
<dbReference type="EMBL" id="AZIM01001414">
    <property type="protein sequence ID" value="ETE67003.1"/>
    <property type="molecule type" value="Genomic_DNA"/>
</dbReference>
<keyword evidence="3" id="KW-1133">Transmembrane helix</keyword>
<feature type="transmembrane region" description="Helical" evidence="3">
    <location>
        <begin position="125"/>
        <end position="154"/>
    </location>
</feature>
<evidence type="ECO:0000256" key="1">
    <source>
        <dbReference type="ARBA" id="ARBA00023157"/>
    </source>
</evidence>
<dbReference type="PANTHER" id="PTHR46879:SF1">
    <property type="entry name" value="SUSHI DOMAIN-CONTAINING PROTEIN 3"/>
    <property type="match status" value="1"/>
</dbReference>
<name>V8NZD4_OPHHA</name>
<protein>
    <submittedName>
        <fullName evidence="5">Sushi domain-containing protein 3</fullName>
    </submittedName>
</protein>
<keyword evidence="6" id="KW-1185">Reference proteome</keyword>
<sequence>MASFNSHHLTWKDQRQEVEKIAEQGDDIAQQASDELLFNQAAKILLVPCPKVQGGQCSLIFPPHLGSSQIIYGNGTTVGSVITFRCSEEHQLIGHGAVTCIWKENATQWTGDTPSCIPISKYETFGFKVAVISSIVSCAIILLMSMAFVTCCLIKCIKKSERRRAQRDVQFWYQLRSEELENMQAAYFGLKGRNNNNNKNIKTKAESDGGSNVAYDNQGFCRIDIEENSLTEPSSSRIIWGRAMQNKTKTTDTNQISKYTANSTSEVYIFKEDWIRDMAQTSCSGECDLQNKLAKTSNALGKHLVPGHNGGVQSIHTVHAVDVYRQDKDILGKLHTHLPG</sequence>
<dbReference type="PANTHER" id="PTHR46879">
    <property type="entry name" value="SUSHI DOMAIN-CONTAINING PROTEIN 3"/>
    <property type="match status" value="1"/>
</dbReference>
<evidence type="ECO:0000313" key="5">
    <source>
        <dbReference type="EMBL" id="ETE67003.1"/>
    </source>
</evidence>
<dbReference type="Proteomes" id="UP000018936">
    <property type="component" value="Unassembled WGS sequence"/>
</dbReference>
<evidence type="ECO:0000256" key="2">
    <source>
        <dbReference type="PROSITE-ProRule" id="PRU00302"/>
    </source>
</evidence>
<dbReference type="PROSITE" id="PS50923">
    <property type="entry name" value="SUSHI"/>
    <property type="match status" value="1"/>
</dbReference>
<evidence type="ECO:0000256" key="3">
    <source>
        <dbReference type="SAM" id="Phobius"/>
    </source>
</evidence>
<dbReference type="Pfam" id="PF00084">
    <property type="entry name" value="Sushi"/>
    <property type="match status" value="1"/>
</dbReference>